<reference evidence="1 2" key="1">
    <citation type="submission" date="2018-05" db="EMBL/GenBank/DDBJ databases">
        <title>Draft Genome Sequences for a Diverse set of 7 Haemophilus Species.</title>
        <authorList>
            <person name="Nichols M."/>
            <person name="Topaz N."/>
            <person name="Wang X."/>
            <person name="Wang X."/>
            <person name="Boxrud D."/>
        </authorList>
    </citation>
    <scope>NUCLEOTIDE SEQUENCE [LARGE SCALE GENOMIC DNA]</scope>
    <source>
        <strain evidence="1 2">C2008001710</strain>
    </source>
</reference>
<name>A0A369YZA8_HAEPA</name>
<gene>
    <name evidence="1" type="ORF">DPV87_07400</name>
</gene>
<organism evidence="1 2">
    <name type="scientific">Haemophilus parainfluenzae</name>
    <dbReference type="NCBI Taxonomy" id="729"/>
    <lineage>
        <taxon>Bacteria</taxon>
        <taxon>Pseudomonadati</taxon>
        <taxon>Pseudomonadota</taxon>
        <taxon>Gammaproteobacteria</taxon>
        <taxon>Pasteurellales</taxon>
        <taxon>Pasteurellaceae</taxon>
        <taxon>Haemophilus</taxon>
    </lineage>
</organism>
<dbReference type="Gene3D" id="3.30.40.190">
    <property type="match status" value="1"/>
</dbReference>
<dbReference type="Proteomes" id="UP000253910">
    <property type="component" value="Unassembled WGS sequence"/>
</dbReference>
<dbReference type="RefSeq" id="WP_111315705.1">
    <property type="nucleotide sequence ID" value="NZ_QEPW01000012.1"/>
</dbReference>
<dbReference type="AlphaFoldDB" id="A0A369YZA8"/>
<dbReference type="Pfam" id="PF06147">
    <property type="entry name" value="DUF968"/>
    <property type="match status" value="1"/>
</dbReference>
<comment type="caution">
    <text evidence="1">The sequence shown here is derived from an EMBL/GenBank/DDBJ whole genome shotgun (WGS) entry which is preliminary data.</text>
</comment>
<evidence type="ECO:0000313" key="1">
    <source>
        <dbReference type="EMBL" id="RDE90234.1"/>
    </source>
</evidence>
<proteinExistence type="predicted"/>
<dbReference type="EMBL" id="QEPW01000012">
    <property type="protein sequence ID" value="RDE90234.1"/>
    <property type="molecule type" value="Genomic_DNA"/>
</dbReference>
<accession>A0A369YZA8</accession>
<sequence length="330" mass="38200">MQVLLLTPYKQSDLGLMMFRIPRNAAQVMTKRMVLMPEPTELQHKESGVVNWQGAISEEFPPLVVDFLKNKEVRSKLLTKKALMNFVASIKHCQLSDGEYCHKELTITPHLDGFIRTCWHHDTEMRKGNYDAEKASLVVEQNIEQAIIAKIQVDLKHVRPLTESDLVLYCFKNGLQHLLSDALLRKVFSVKNYERDNKESSTRFEDPLIYHMDRLDKAILNLKADDDPPLQYMARPKPQYIRSEKWLRWVKTQPCVCCGKQADDPHHLIGHGNGVMGSKADDLDCIPLCRIHHNELHQNVKAFEEKYGSQIELWHKFFLYSIKIGALVID</sequence>
<dbReference type="InterPro" id="IPR010373">
    <property type="entry name" value="DUF968"/>
</dbReference>
<protein>
    <submittedName>
        <fullName evidence="1">DUF968 domain-containing protein</fullName>
    </submittedName>
</protein>
<evidence type="ECO:0000313" key="2">
    <source>
        <dbReference type="Proteomes" id="UP000253910"/>
    </source>
</evidence>